<dbReference type="Gene3D" id="3.20.20.210">
    <property type="match status" value="1"/>
</dbReference>
<evidence type="ECO:0008006" key="2">
    <source>
        <dbReference type="Google" id="ProtNLM"/>
    </source>
</evidence>
<protein>
    <recommendedName>
        <fullName evidence="2">Uroporphyrinogen decarboxylase (URO-D) domain-containing protein</fullName>
    </recommendedName>
</protein>
<name>X0V107_9ZZZZ</name>
<reference evidence="1" key="1">
    <citation type="journal article" date="2014" name="Front. Microbiol.">
        <title>High frequency of phylogenetically diverse reductive dehalogenase-homologous genes in deep subseafloor sedimentary metagenomes.</title>
        <authorList>
            <person name="Kawai M."/>
            <person name="Futagami T."/>
            <person name="Toyoda A."/>
            <person name="Takaki Y."/>
            <person name="Nishi S."/>
            <person name="Hori S."/>
            <person name="Arai W."/>
            <person name="Tsubouchi T."/>
            <person name="Morono Y."/>
            <person name="Uchiyama I."/>
            <person name="Ito T."/>
            <person name="Fujiyama A."/>
            <person name="Inagaki F."/>
            <person name="Takami H."/>
        </authorList>
    </citation>
    <scope>NUCLEOTIDE SEQUENCE</scope>
    <source>
        <strain evidence="1">Expedition CK06-06</strain>
    </source>
</reference>
<dbReference type="EMBL" id="BARS01017109">
    <property type="protein sequence ID" value="GAF94330.1"/>
    <property type="molecule type" value="Genomic_DNA"/>
</dbReference>
<feature type="non-terminal residue" evidence="1">
    <location>
        <position position="279"/>
    </location>
</feature>
<dbReference type="InterPro" id="IPR038071">
    <property type="entry name" value="UROD/MetE-like_sf"/>
</dbReference>
<proteinExistence type="predicted"/>
<dbReference type="AlphaFoldDB" id="X0V107"/>
<sequence>FCQSQPARSFERELRRRIYYHEHIHDDTVIENESVVHKAVRNTGWGLEAKHIPSSEERGAWAYDPVIRKPEDLKKLRFPEVIHDEEATRRNLQLARDTFGDVLDVKLKGVGHVSFHPMSLYCDLRGLGQVMMDMVTAPQMLHDAMSTLEEGLRRTIQQYRDMNLLSLNNDGTYHSSGGVGYTTELPRDDCDRERIRPCDMWASAESQELAQVSPEMHAEFALAYEKRLLEPFGLNGYGCCEDLTRKLDYVFTIPNIRRISISPFADVEKCAEKLGGDYI</sequence>
<evidence type="ECO:0000313" key="1">
    <source>
        <dbReference type="EMBL" id="GAF94330.1"/>
    </source>
</evidence>
<comment type="caution">
    <text evidence="1">The sequence shown here is derived from an EMBL/GenBank/DDBJ whole genome shotgun (WGS) entry which is preliminary data.</text>
</comment>
<gene>
    <name evidence="1" type="ORF">S01H1_28034</name>
</gene>
<accession>X0V107</accession>
<organism evidence="1">
    <name type="scientific">marine sediment metagenome</name>
    <dbReference type="NCBI Taxonomy" id="412755"/>
    <lineage>
        <taxon>unclassified sequences</taxon>
        <taxon>metagenomes</taxon>
        <taxon>ecological metagenomes</taxon>
    </lineage>
</organism>
<feature type="non-terminal residue" evidence="1">
    <location>
        <position position="1"/>
    </location>
</feature>